<dbReference type="Proteomes" id="UP001146120">
    <property type="component" value="Unassembled WGS sequence"/>
</dbReference>
<proteinExistence type="predicted"/>
<comment type="caution">
    <text evidence="1">The sequence shown here is derived from an EMBL/GenBank/DDBJ whole genome shotgun (WGS) entry which is preliminary data.</text>
</comment>
<evidence type="ECO:0000313" key="1">
    <source>
        <dbReference type="EMBL" id="DAZ92777.1"/>
    </source>
</evidence>
<sequence>MADAAANVAMNVRSSQSIAGADMSQWEEVYRHCGADMTHWSAHTDVNTE</sequence>
<reference evidence="1" key="1">
    <citation type="submission" date="2022-11" db="EMBL/GenBank/DDBJ databases">
        <authorList>
            <person name="Morgan W.R."/>
            <person name="Tartar A."/>
        </authorList>
    </citation>
    <scope>NUCLEOTIDE SEQUENCE</scope>
    <source>
        <strain evidence="1">ARSEF 373</strain>
    </source>
</reference>
<accession>A0AAV2YCQ6</accession>
<organism evidence="1 2">
    <name type="scientific">Lagenidium giganteum</name>
    <dbReference type="NCBI Taxonomy" id="4803"/>
    <lineage>
        <taxon>Eukaryota</taxon>
        <taxon>Sar</taxon>
        <taxon>Stramenopiles</taxon>
        <taxon>Oomycota</taxon>
        <taxon>Peronosporomycetes</taxon>
        <taxon>Pythiales</taxon>
        <taxon>Pythiaceae</taxon>
    </lineage>
</organism>
<keyword evidence="2" id="KW-1185">Reference proteome</keyword>
<protein>
    <submittedName>
        <fullName evidence="1">Uncharacterized protein</fullName>
    </submittedName>
</protein>
<name>A0AAV2YCQ6_9STRA</name>
<gene>
    <name evidence="1" type="ORF">N0F65_012454</name>
</gene>
<dbReference type="EMBL" id="DAKRPA010000385">
    <property type="protein sequence ID" value="DAZ92777.1"/>
    <property type="molecule type" value="Genomic_DNA"/>
</dbReference>
<dbReference type="AlphaFoldDB" id="A0AAV2YCQ6"/>
<evidence type="ECO:0000313" key="2">
    <source>
        <dbReference type="Proteomes" id="UP001146120"/>
    </source>
</evidence>
<reference evidence="1" key="2">
    <citation type="journal article" date="2023" name="Microbiol Resour">
        <title>Decontamination and Annotation of the Draft Genome Sequence of the Oomycete Lagenidium giganteum ARSEF 373.</title>
        <authorList>
            <person name="Morgan W.R."/>
            <person name="Tartar A."/>
        </authorList>
    </citation>
    <scope>NUCLEOTIDE SEQUENCE</scope>
    <source>
        <strain evidence="1">ARSEF 373</strain>
    </source>
</reference>